<dbReference type="GO" id="GO:0009507">
    <property type="term" value="C:chloroplast"/>
    <property type="evidence" value="ECO:0007669"/>
    <property type="project" value="UniProtKB-SubCell"/>
</dbReference>
<comment type="function">
    <text evidence="7">Binds to 23S rRNA.</text>
</comment>
<organism evidence="9">
    <name type="scientific">Palmaria palmata</name>
    <name type="common">Dulse</name>
    <name type="synonym">Rhodymenia palmata</name>
    <dbReference type="NCBI Taxonomy" id="2822"/>
    <lineage>
        <taxon>Eukaryota</taxon>
        <taxon>Rhodophyta</taxon>
        <taxon>Florideophyceae</taxon>
        <taxon>Nemaliophycidae</taxon>
        <taxon>Palmariales</taxon>
        <taxon>Palmariaceae</taxon>
        <taxon>Palmaria</taxon>
    </lineage>
</organism>
<keyword evidence="9" id="KW-0934">Plastid</keyword>
<keyword evidence="2 7" id="KW-0699">rRNA-binding</keyword>
<dbReference type="GO" id="GO:0005840">
    <property type="term" value="C:ribosome"/>
    <property type="evidence" value="ECO:0007669"/>
    <property type="project" value="UniProtKB-KW"/>
</dbReference>
<dbReference type="AlphaFoldDB" id="A0A455TQ49"/>
<dbReference type="GO" id="GO:1990904">
    <property type="term" value="C:ribonucleoprotein complex"/>
    <property type="evidence" value="ECO:0007669"/>
    <property type="project" value="UniProtKB-KW"/>
</dbReference>
<evidence type="ECO:0000256" key="2">
    <source>
        <dbReference type="ARBA" id="ARBA00022730"/>
    </source>
</evidence>
<dbReference type="HAMAP" id="MF_01369_B">
    <property type="entry name" value="Ribosomal_uL23_B"/>
    <property type="match status" value="1"/>
</dbReference>
<dbReference type="InterPro" id="IPR001014">
    <property type="entry name" value="Ribosomal_uL23_CS"/>
</dbReference>
<dbReference type="GO" id="GO:0019843">
    <property type="term" value="F:rRNA binding"/>
    <property type="evidence" value="ECO:0007669"/>
    <property type="project" value="UniProtKB-UniRule"/>
</dbReference>
<evidence type="ECO:0000256" key="1">
    <source>
        <dbReference type="ARBA" id="ARBA00006700"/>
    </source>
</evidence>
<accession>A0A455TQ49</accession>
<comment type="subcellular location">
    <subcellularLocation>
        <location evidence="7">Plastid</location>
        <location evidence="7">Chloroplast</location>
    </subcellularLocation>
</comment>
<evidence type="ECO:0000256" key="3">
    <source>
        <dbReference type="ARBA" id="ARBA00022884"/>
    </source>
</evidence>
<protein>
    <recommendedName>
        <fullName evidence="6 7">Large ribosomal subunit protein uL23c</fullName>
    </recommendedName>
</protein>
<evidence type="ECO:0000256" key="4">
    <source>
        <dbReference type="ARBA" id="ARBA00022980"/>
    </source>
</evidence>
<dbReference type="Pfam" id="PF00276">
    <property type="entry name" value="Ribosomal_L23"/>
    <property type="match status" value="1"/>
</dbReference>
<evidence type="ECO:0000313" key="9">
    <source>
        <dbReference type="EMBL" id="BBI37237.1"/>
    </source>
</evidence>
<comment type="subunit">
    <text evidence="7">Part of the 50S ribosomal subunit.</text>
</comment>
<keyword evidence="9" id="KW-0150">Chloroplast</keyword>
<dbReference type="NCBIfam" id="NF004363">
    <property type="entry name" value="PRK05738.2-4"/>
    <property type="match status" value="1"/>
</dbReference>
<evidence type="ECO:0000256" key="8">
    <source>
        <dbReference type="RuleBase" id="RU003934"/>
    </source>
</evidence>
<name>A0A455TQ49_PALPL</name>
<gene>
    <name evidence="7 9" type="primary">rpl23</name>
</gene>
<keyword evidence="3 7" id="KW-0694">RNA-binding</keyword>
<comment type="similarity">
    <text evidence="1 7 8">Belongs to the universal ribosomal protein uL23 family.</text>
</comment>
<dbReference type="PROSITE" id="PS00050">
    <property type="entry name" value="RIBOSOMAL_L23"/>
    <property type="match status" value="1"/>
</dbReference>
<dbReference type="InterPro" id="IPR012678">
    <property type="entry name" value="Ribosomal_uL23/eL15/eS24_sf"/>
</dbReference>
<dbReference type="PANTHER" id="PTHR11620">
    <property type="entry name" value="60S RIBOSOMAL PROTEIN L23A"/>
    <property type="match status" value="1"/>
</dbReference>
<keyword evidence="4 7" id="KW-0689">Ribosomal protein</keyword>
<keyword evidence="5 7" id="KW-0687">Ribonucleoprotein</keyword>
<dbReference type="Gene3D" id="3.30.70.330">
    <property type="match status" value="1"/>
</dbReference>
<dbReference type="FunFam" id="3.30.70.330:FF:000001">
    <property type="entry name" value="50S ribosomal protein L23"/>
    <property type="match status" value="1"/>
</dbReference>
<dbReference type="SUPFAM" id="SSF54189">
    <property type="entry name" value="Ribosomal proteins S24e, L23 and L15e"/>
    <property type="match status" value="1"/>
</dbReference>
<evidence type="ECO:0000256" key="6">
    <source>
        <dbReference type="ARBA" id="ARBA00035287"/>
    </source>
</evidence>
<reference evidence="9" key="1">
    <citation type="journal article" date="2019" name="Mar. Drugs">
        <title>In Silico Analysis of Relationship between Proteins from Plastid Genome of Red Alga Palmaria sp. (Japan) and Angiotensin I Converting Enzyme Inhibitory Peptides.</title>
        <authorList>
            <person name="Kumagai Y."/>
            <person name="Miyabe Y."/>
            <person name="Takeda T."/>
            <person name="Adachi K."/>
            <person name="Yasui H."/>
            <person name="Kishimura H."/>
        </authorList>
    </citation>
    <scope>NUCLEOTIDE SEQUENCE</scope>
</reference>
<dbReference type="GO" id="GO:0006412">
    <property type="term" value="P:translation"/>
    <property type="evidence" value="ECO:0007669"/>
    <property type="project" value="UniProtKB-UniRule"/>
</dbReference>
<evidence type="ECO:0000256" key="5">
    <source>
        <dbReference type="ARBA" id="ARBA00023274"/>
    </source>
</evidence>
<geneLocation type="chloroplast" evidence="9"/>
<proteinExistence type="inferred from homology"/>
<dbReference type="GO" id="GO:0003735">
    <property type="term" value="F:structural constituent of ribosome"/>
    <property type="evidence" value="ECO:0007669"/>
    <property type="project" value="InterPro"/>
</dbReference>
<dbReference type="EMBL" id="AB807662">
    <property type="protein sequence ID" value="BBI37237.1"/>
    <property type="molecule type" value="Genomic_DNA"/>
</dbReference>
<dbReference type="NCBIfam" id="NF004368">
    <property type="entry name" value="PRK05738.3-4"/>
    <property type="match status" value="1"/>
</dbReference>
<dbReference type="InterPro" id="IPR012677">
    <property type="entry name" value="Nucleotide-bd_a/b_plait_sf"/>
</dbReference>
<evidence type="ECO:0000256" key="7">
    <source>
        <dbReference type="HAMAP-Rule" id="MF_01369"/>
    </source>
</evidence>
<dbReference type="InterPro" id="IPR013025">
    <property type="entry name" value="Ribosomal_uL23-like"/>
</dbReference>
<sequence>MLNNQSNKLLDLVRKPILTDKSTRMLEENQYSFAVTKNAKKDEIKEAIEYIFSVKVIKVNTMNMPIRKRTVGKFVGTKPQYKKAIIKLASGDKINLFPED</sequence>